<keyword evidence="3" id="KW-1185">Reference proteome</keyword>
<proteinExistence type="predicted"/>
<dbReference type="OrthoDB" id="6272706at2759"/>
<feature type="region of interest" description="Disordered" evidence="1">
    <location>
        <begin position="1"/>
        <end position="39"/>
    </location>
</feature>
<evidence type="ECO:0000313" key="3">
    <source>
        <dbReference type="Proteomes" id="UP000272942"/>
    </source>
</evidence>
<organism evidence="4">
    <name type="scientific">Echinostoma caproni</name>
    <dbReference type="NCBI Taxonomy" id="27848"/>
    <lineage>
        <taxon>Eukaryota</taxon>
        <taxon>Metazoa</taxon>
        <taxon>Spiralia</taxon>
        <taxon>Lophotrochozoa</taxon>
        <taxon>Platyhelminthes</taxon>
        <taxon>Trematoda</taxon>
        <taxon>Digenea</taxon>
        <taxon>Plagiorchiida</taxon>
        <taxon>Echinostomata</taxon>
        <taxon>Echinostomatoidea</taxon>
        <taxon>Echinostomatidae</taxon>
        <taxon>Echinostoma</taxon>
    </lineage>
</organism>
<dbReference type="EMBL" id="UZAN01049908">
    <property type="protein sequence ID" value="VDP87819.1"/>
    <property type="molecule type" value="Genomic_DNA"/>
</dbReference>
<feature type="region of interest" description="Disordered" evidence="1">
    <location>
        <begin position="389"/>
        <end position="409"/>
    </location>
</feature>
<feature type="region of interest" description="Disordered" evidence="1">
    <location>
        <begin position="327"/>
        <end position="357"/>
    </location>
</feature>
<reference evidence="2 3" key="2">
    <citation type="submission" date="2018-11" db="EMBL/GenBank/DDBJ databases">
        <authorList>
            <consortium name="Pathogen Informatics"/>
        </authorList>
    </citation>
    <scope>NUCLEOTIDE SEQUENCE [LARGE SCALE GENOMIC DNA]</scope>
    <source>
        <strain evidence="2 3">Egypt</strain>
    </source>
</reference>
<accession>A0A183AVD4</accession>
<evidence type="ECO:0000256" key="1">
    <source>
        <dbReference type="SAM" id="MobiDB-lite"/>
    </source>
</evidence>
<gene>
    <name evidence="2" type="ORF">ECPE_LOCUS10919</name>
</gene>
<name>A0A183AVD4_9TREM</name>
<dbReference type="AlphaFoldDB" id="A0A183AVD4"/>
<evidence type="ECO:0000313" key="4">
    <source>
        <dbReference type="WBParaSite" id="ECPE_0001095301-mRNA-1"/>
    </source>
</evidence>
<feature type="region of interest" description="Disordered" evidence="1">
    <location>
        <begin position="51"/>
        <end position="102"/>
    </location>
</feature>
<feature type="compositionally biased region" description="Polar residues" evidence="1">
    <location>
        <begin position="63"/>
        <end position="72"/>
    </location>
</feature>
<sequence>MSPNRLPRRADDLRGSSPGASDLNVNGETKPVSSKDNRKLCVMDRVTMLNDTSGVKSRGRTLDLSSTGTASSKPDVLSRPEINEKLDPSTGDFGSSKRSDSVDEGLGLDFGSSLLDEVFKCFSLSSSAGVEDSVPDIKPDQYESTVSSSLSNTTVKTTLQTTVTAFTATTTTTSMSVACESLSVPVEQPVKEALRDPSPVRNGRTDSPSPKRFGSKILTDTQPEVTFKPKYVDLSIKPDEPTVTNPESPTPSGTARILSRTSTLGPSSMFRSTRGRDETDQGSARRSRTRTREPVGASDDEDQGADGDRSGFRSRWKRSTFGSLSRRSLSVSKVSGHSRDASGRNETDPSDGLRSSKRLTISRPVLITKPILPGDPSLDSLNLGQLPATSSSTLTSLGPGTIDRTSLRSSVSRDSSLTIVSAANDYPHSG</sequence>
<protein>
    <submittedName>
        <fullName evidence="4">Pecanex-like protein</fullName>
    </submittedName>
</protein>
<reference evidence="4" key="1">
    <citation type="submission" date="2016-06" db="UniProtKB">
        <authorList>
            <consortium name="WormBaseParasite"/>
        </authorList>
    </citation>
    <scope>IDENTIFICATION</scope>
</reference>
<dbReference type="WBParaSite" id="ECPE_0001095301-mRNA-1">
    <property type="protein sequence ID" value="ECPE_0001095301-mRNA-1"/>
    <property type="gene ID" value="ECPE_0001095301"/>
</dbReference>
<feature type="region of interest" description="Disordered" evidence="1">
    <location>
        <begin position="188"/>
        <end position="314"/>
    </location>
</feature>
<feature type="compositionally biased region" description="Basic and acidic residues" evidence="1">
    <location>
        <begin position="76"/>
        <end position="87"/>
    </location>
</feature>
<evidence type="ECO:0000313" key="2">
    <source>
        <dbReference type="EMBL" id="VDP87819.1"/>
    </source>
</evidence>
<dbReference type="Proteomes" id="UP000272942">
    <property type="component" value="Unassembled WGS sequence"/>
</dbReference>
<feature type="compositionally biased region" description="Polar residues" evidence="1">
    <location>
        <begin position="23"/>
        <end position="32"/>
    </location>
</feature>
<feature type="compositionally biased region" description="Basic and acidic residues" evidence="1">
    <location>
        <begin position="337"/>
        <end position="347"/>
    </location>
</feature>
<feature type="compositionally biased region" description="Polar residues" evidence="1">
    <location>
        <begin position="242"/>
        <end position="271"/>
    </location>
</feature>